<sequence>MAARFAVKLLLDMKIGIDLGTTNSALAYIDEREAEDRDFPPLHIFETPQLVAAGRVEPRRTLPSFLFLEEGEPVGVYAREQGALVPTRLVHSAKSWLSNPDVDRTAKILPWDSQETGRVLSPVEVSARFIAKFRDEWDKAKGIPLAEQDIVLTVPASFDEEARELTVMAARDAGIEKLTLLEEPAAAFYSWIANNLAASRKKLFDGQIVLVCDVGGGTSDFSLIRVSREGDLVNFTRTAVGKHLLLGGDNLDLTLAWLVENKLGVPLSIRQRSGLRRQCSAAKEKLLNDPNLKSVEITVLGTGSSLIGKSLKTEILREEALELALEGFLPVSQRGELPKDEKRSLFRELGLPYVSDPAVTRHLNEFLEPTGQIPDAILFNGGFFIPEILRERVADVVAHWYGRRPEIFENSDLDLAVARGAAYYSYVRSTGSGVLVRGGLPRTYYIGLGDPKEGKFSAVCLVPRGAEEGAAIEIDNDALQLVANRPVSFRLYSSLTRTDDQLGQVLEFDVADPNLHVHAPLNAVIRFGKKAEERLIPVKLGARLTEIGTLESWCESKISDNRWRLQFELRKAVKEQPAERKAAAVVSEQALKSSLDLIESVFSPTAKSPLPPEEVPAKLEQTMGLGKNSWPLSAIRQMADVFLASADGRKKSPAYEIRWFNLAGFCLRPGFGYPGDDFRIEKARRIYASGLTYGNQVQCEIDWWIFWGRVAGGLNRNQQTDIYQRLSAFLLPRGNKKPQRLNPSLLREMWRTASSLELLPLGTKTELGDALIKRVKAGDFKESELWCLSRIGARKLFYGPINLVVPPATVVRWVEVLLRIPAAGDALAALARRTEDPTRDLPAATRDSVRAKLATLPHSGRLLAVLDGDEEDDRSLGRIFGEELPSGLVLIEQ</sequence>
<dbReference type="Gene3D" id="3.30.420.40">
    <property type="match status" value="2"/>
</dbReference>
<evidence type="ECO:0000256" key="2">
    <source>
        <dbReference type="ARBA" id="ARBA00022741"/>
    </source>
</evidence>
<dbReference type="CDD" id="cd10170">
    <property type="entry name" value="ASKHA_NBD_HSP70"/>
    <property type="match status" value="1"/>
</dbReference>
<dbReference type="InterPro" id="IPR018181">
    <property type="entry name" value="Heat_shock_70_CS"/>
</dbReference>
<name>Q02AE3_SOLUE</name>
<dbReference type="InParanoid" id="Q02AE3"/>
<dbReference type="Gene3D" id="3.90.640.10">
    <property type="entry name" value="Actin, Chain A, domain 4"/>
    <property type="match status" value="1"/>
</dbReference>
<evidence type="ECO:0000313" key="4">
    <source>
        <dbReference type="EMBL" id="ABJ81979.1"/>
    </source>
</evidence>
<dbReference type="PANTHER" id="PTHR19375">
    <property type="entry name" value="HEAT SHOCK PROTEIN 70KDA"/>
    <property type="match status" value="1"/>
</dbReference>
<accession>Q02AE3</accession>
<dbReference type="SUPFAM" id="SSF53067">
    <property type="entry name" value="Actin-like ATPase domain"/>
    <property type="match status" value="2"/>
</dbReference>
<dbReference type="GO" id="GO:0005524">
    <property type="term" value="F:ATP binding"/>
    <property type="evidence" value="ECO:0007669"/>
    <property type="project" value="UniProtKB-KW"/>
</dbReference>
<keyword evidence="3" id="KW-0067">ATP-binding</keyword>
<dbReference type="PRINTS" id="PR00301">
    <property type="entry name" value="HEATSHOCK70"/>
</dbReference>
<dbReference type="InterPro" id="IPR043129">
    <property type="entry name" value="ATPase_NBD"/>
</dbReference>
<evidence type="ECO:0000256" key="3">
    <source>
        <dbReference type="ARBA" id="ARBA00022840"/>
    </source>
</evidence>
<dbReference type="Pfam" id="PF12531">
    <property type="entry name" value="DUF3731"/>
    <property type="match status" value="1"/>
</dbReference>
<organism evidence="4">
    <name type="scientific">Solibacter usitatus (strain Ellin6076)</name>
    <dbReference type="NCBI Taxonomy" id="234267"/>
    <lineage>
        <taxon>Bacteria</taxon>
        <taxon>Pseudomonadati</taxon>
        <taxon>Acidobacteriota</taxon>
        <taxon>Terriglobia</taxon>
        <taxon>Bryobacterales</taxon>
        <taxon>Solibacteraceae</taxon>
        <taxon>Candidatus Solibacter</taxon>
    </lineage>
</organism>
<proteinExistence type="inferred from homology"/>
<reference evidence="4" key="1">
    <citation type="submission" date="2006-10" db="EMBL/GenBank/DDBJ databases">
        <title>Complete sequence of Solibacter usitatus Ellin6076.</title>
        <authorList>
            <consortium name="US DOE Joint Genome Institute"/>
            <person name="Copeland A."/>
            <person name="Lucas S."/>
            <person name="Lapidus A."/>
            <person name="Barry K."/>
            <person name="Detter J.C."/>
            <person name="Glavina del Rio T."/>
            <person name="Hammon N."/>
            <person name="Israni S."/>
            <person name="Dalin E."/>
            <person name="Tice H."/>
            <person name="Pitluck S."/>
            <person name="Thompson L.S."/>
            <person name="Brettin T."/>
            <person name="Bruce D."/>
            <person name="Han C."/>
            <person name="Tapia R."/>
            <person name="Gilna P."/>
            <person name="Schmutz J."/>
            <person name="Larimer F."/>
            <person name="Land M."/>
            <person name="Hauser L."/>
            <person name="Kyrpides N."/>
            <person name="Mikhailova N."/>
            <person name="Janssen P.H."/>
            <person name="Kuske C.R."/>
            <person name="Richardson P."/>
        </authorList>
    </citation>
    <scope>NUCLEOTIDE SEQUENCE</scope>
    <source>
        <strain evidence="4">Ellin6076</strain>
    </source>
</reference>
<dbReference type="AlphaFoldDB" id="Q02AE3"/>
<dbReference type="eggNOG" id="COG0443">
    <property type="taxonomic scope" value="Bacteria"/>
</dbReference>
<dbReference type="PROSITE" id="PS00297">
    <property type="entry name" value="HSP70_1"/>
    <property type="match status" value="1"/>
</dbReference>
<dbReference type="GO" id="GO:0140662">
    <property type="term" value="F:ATP-dependent protein folding chaperone"/>
    <property type="evidence" value="ECO:0007669"/>
    <property type="project" value="InterPro"/>
</dbReference>
<comment type="similarity">
    <text evidence="1">Belongs to the heat shock protein 70 family.</text>
</comment>
<keyword evidence="2" id="KW-0547">Nucleotide-binding</keyword>
<gene>
    <name evidence="4" type="ordered locus">Acid_0981</name>
</gene>
<dbReference type="KEGG" id="sus:Acid_0981"/>
<dbReference type="STRING" id="234267.Acid_0981"/>
<protein>
    <submittedName>
        <fullName evidence="4">Heat shock protein 70</fullName>
    </submittedName>
</protein>
<dbReference type="InterPro" id="IPR013126">
    <property type="entry name" value="Hsp_70_fam"/>
</dbReference>
<keyword evidence="4" id="KW-0346">Stress response</keyword>
<dbReference type="Pfam" id="PF00012">
    <property type="entry name" value="HSP70"/>
    <property type="match status" value="1"/>
</dbReference>
<evidence type="ECO:0000256" key="1">
    <source>
        <dbReference type="ARBA" id="ARBA00007381"/>
    </source>
</evidence>
<dbReference type="InterPro" id="IPR021030">
    <property type="entry name" value="DUF3731"/>
</dbReference>
<dbReference type="EMBL" id="CP000473">
    <property type="protein sequence ID" value="ABJ81979.1"/>
    <property type="molecule type" value="Genomic_DNA"/>
</dbReference>
<dbReference type="HOGENOM" id="CLU_013948_0_0_0"/>